<sequence>MAVALPAHNPLVHLYSLGPLLLDRLPGEVRNKIYSYVWDEETVSQFQYGEQLQPDLLFLSHGILVPRQLAVEAITWYFTNRVVHIGEPALLADRLSEDPYGLDVRLKDYCLFGLSFEVCEDSLLRRWGNRTWESFACSRRLHIICDLSPLIALTRSPNFKLIIGIRDETDKYPYIWKHLEHTLTDVFGVKDDVQLDVFHVSQDMQYRDARSCTETRYKRPPHSFVSTEMLEVVTERDNEMVGDKSS</sequence>
<accession>A0A6A6VJ02</accession>
<dbReference type="EMBL" id="MU006564">
    <property type="protein sequence ID" value="KAF2750133.1"/>
    <property type="molecule type" value="Genomic_DNA"/>
</dbReference>
<dbReference type="AlphaFoldDB" id="A0A6A6VJ02"/>
<organism evidence="1 2">
    <name type="scientific">Sporormia fimetaria CBS 119925</name>
    <dbReference type="NCBI Taxonomy" id="1340428"/>
    <lineage>
        <taxon>Eukaryota</taxon>
        <taxon>Fungi</taxon>
        <taxon>Dikarya</taxon>
        <taxon>Ascomycota</taxon>
        <taxon>Pezizomycotina</taxon>
        <taxon>Dothideomycetes</taxon>
        <taxon>Pleosporomycetidae</taxon>
        <taxon>Pleosporales</taxon>
        <taxon>Sporormiaceae</taxon>
        <taxon>Sporormia</taxon>
    </lineage>
</organism>
<evidence type="ECO:0000313" key="2">
    <source>
        <dbReference type="Proteomes" id="UP000799440"/>
    </source>
</evidence>
<dbReference type="Proteomes" id="UP000799440">
    <property type="component" value="Unassembled WGS sequence"/>
</dbReference>
<dbReference type="OrthoDB" id="3763466at2759"/>
<reference evidence="1" key="1">
    <citation type="journal article" date="2020" name="Stud. Mycol.">
        <title>101 Dothideomycetes genomes: a test case for predicting lifestyles and emergence of pathogens.</title>
        <authorList>
            <person name="Haridas S."/>
            <person name="Albert R."/>
            <person name="Binder M."/>
            <person name="Bloem J."/>
            <person name="Labutti K."/>
            <person name="Salamov A."/>
            <person name="Andreopoulos B."/>
            <person name="Baker S."/>
            <person name="Barry K."/>
            <person name="Bills G."/>
            <person name="Bluhm B."/>
            <person name="Cannon C."/>
            <person name="Castanera R."/>
            <person name="Culley D."/>
            <person name="Daum C."/>
            <person name="Ezra D."/>
            <person name="Gonzalez J."/>
            <person name="Henrissat B."/>
            <person name="Kuo A."/>
            <person name="Liang C."/>
            <person name="Lipzen A."/>
            <person name="Lutzoni F."/>
            <person name="Magnuson J."/>
            <person name="Mondo S."/>
            <person name="Nolan M."/>
            <person name="Ohm R."/>
            <person name="Pangilinan J."/>
            <person name="Park H.-J."/>
            <person name="Ramirez L."/>
            <person name="Alfaro M."/>
            <person name="Sun H."/>
            <person name="Tritt A."/>
            <person name="Yoshinaga Y."/>
            <person name="Zwiers L.-H."/>
            <person name="Turgeon B."/>
            <person name="Goodwin S."/>
            <person name="Spatafora J."/>
            <person name="Crous P."/>
            <person name="Grigoriev I."/>
        </authorList>
    </citation>
    <scope>NUCLEOTIDE SEQUENCE</scope>
    <source>
        <strain evidence="1">CBS 119925</strain>
    </source>
</reference>
<protein>
    <submittedName>
        <fullName evidence="1">Uncharacterized protein</fullName>
    </submittedName>
</protein>
<proteinExistence type="predicted"/>
<name>A0A6A6VJ02_9PLEO</name>
<gene>
    <name evidence="1" type="ORF">M011DRAFT_509522</name>
</gene>
<keyword evidence="2" id="KW-1185">Reference proteome</keyword>
<evidence type="ECO:0000313" key="1">
    <source>
        <dbReference type="EMBL" id="KAF2750133.1"/>
    </source>
</evidence>